<comment type="subcellular location">
    <subcellularLocation>
        <location evidence="1">Membrane</location>
        <topology evidence="1">Single-pass type I membrane protein</topology>
    </subcellularLocation>
</comment>
<evidence type="ECO:0000313" key="22">
    <source>
        <dbReference type="EMBL" id="KAG6738300.1"/>
    </source>
</evidence>
<dbReference type="PIRSF" id="PIRSF000641">
    <property type="entry name" value="SRK"/>
    <property type="match status" value="1"/>
</dbReference>
<dbReference type="FunFam" id="3.30.200.20:FF:000059">
    <property type="entry name" value="S-receptor-like serine/threonine-protein kinase"/>
    <property type="match status" value="1"/>
</dbReference>
<evidence type="ECO:0000256" key="17">
    <source>
        <dbReference type="ARBA" id="ARBA00048679"/>
    </source>
</evidence>
<sequence>MKSKMLREPLVRALKLALTCLKWPLEGVAYVDAKIFQASWEVVAQAINGIMIVGAYELERSLCRDIDGHQGSGFIVGIWLVCKPADIITWTAYRDDPPVPSNATLELTVNGKLLLRTYSANNEAGEEKLVARIEKSASNARMLDSGNLVLYNEHSEVICASTTNFSTGRFHLKMQSDGNLVLYPIDTIDTSVDAYWNTATFASGTHLYLNYTGQLLILNNTLASGTPVFSSGSESENSSTIYRATLEYDGIFRLYSHNFDSNGAYTTSLMHYAPKSQCEVKSFCGLNSYCTMNDNQPYCSCLPGTVFVNPNQRYNGCKRNYTEELCKVAEETSSYSITDMEKMTVDDFPYFKNSMSEEDCRKSCLQDCNCAGALYESGDCKKVKFPVKHAKRLEGDSSKVFFKVGLKSVESRNRSIATATKPPVVHKTSKKTVMLICVMSVAFITCSSIAISVSVFFISKSRVVKARMRLGGGNLGLAHELTLRAFSYRELKNATKGFREELGKGSFGAVYKGTLYKGKKVIAVKRLEKLVSEGEREFLTEMRSIGKTHHKNLVRLLGYCTEDSQRLLVYEYMSNGSLADVLFRTERIPDWTHRVKIALDIARGILYLHEECEAPIIHCDIKPQNILMDDFWNAKISDFGLAKLLLPDQTRTFTIVRGTRSRRNIETNVSRVEEIQLSNWAYELLVERELDKLDLGEDVDLQNLEKMVMVGIWCIQDEPGIRPSMKSVVLMLEGITDVSVPPRPASPSA</sequence>
<keyword evidence="14" id="KW-0675">Receptor</keyword>
<evidence type="ECO:0000256" key="6">
    <source>
        <dbReference type="ARBA" id="ARBA00022692"/>
    </source>
</evidence>
<comment type="catalytic activity">
    <reaction evidence="17">
        <text>L-seryl-[protein] + ATP = O-phospho-L-seryl-[protein] + ADP + H(+)</text>
        <dbReference type="Rhea" id="RHEA:17989"/>
        <dbReference type="Rhea" id="RHEA-COMP:9863"/>
        <dbReference type="Rhea" id="RHEA-COMP:11604"/>
        <dbReference type="ChEBI" id="CHEBI:15378"/>
        <dbReference type="ChEBI" id="CHEBI:29999"/>
        <dbReference type="ChEBI" id="CHEBI:30616"/>
        <dbReference type="ChEBI" id="CHEBI:83421"/>
        <dbReference type="ChEBI" id="CHEBI:456216"/>
        <dbReference type="EC" id="2.7.11.1"/>
    </reaction>
</comment>
<keyword evidence="9" id="KW-0418">Kinase</keyword>
<evidence type="ECO:0000313" key="23">
    <source>
        <dbReference type="Proteomes" id="UP000886885"/>
    </source>
</evidence>
<dbReference type="AlphaFoldDB" id="A0A8X7XUW4"/>
<dbReference type="Pfam" id="PF00954">
    <property type="entry name" value="S_locus_glycop"/>
    <property type="match status" value="1"/>
</dbReference>
<keyword evidence="23" id="KW-1185">Reference proteome</keyword>
<dbReference type="FunFam" id="2.90.10.10:FF:000026">
    <property type="entry name" value="Serine/threonine-protein kinase"/>
    <property type="match status" value="1"/>
</dbReference>
<dbReference type="SMART" id="SM00220">
    <property type="entry name" value="S_TKc"/>
    <property type="match status" value="1"/>
</dbReference>
<evidence type="ECO:0000259" key="21">
    <source>
        <dbReference type="PROSITE" id="PS50927"/>
    </source>
</evidence>
<dbReference type="PROSITE" id="PS50011">
    <property type="entry name" value="PROTEIN_KINASE_DOM"/>
    <property type="match status" value="1"/>
</dbReference>
<evidence type="ECO:0000256" key="5">
    <source>
        <dbReference type="ARBA" id="ARBA00022679"/>
    </source>
</evidence>
<keyword evidence="13" id="KW-1015">Disulfide bond</keyword>
<comment type="caution">
    <text evidence="22">The sequence shown here is derived from an EMBL/GenBank/DDBJ whole genome shotgun (WGS) entry which is preliminary data.</text>
</comment>
<dbReference type="PROSITE" id="PS00107">
    <property type="entry name" value="PROTEIN_KINASE_ATP"/>
    <property type="match status" value="1"/>
</dbReference>
<feature type="domain" description="Bulb-type lectin" evidence="21">
    <location>
        <begin position="43"/>
        <end position="163"/>
    </location>
</feature>
<evidence type="ECO:0000256" key="13">
    <source>
        <dbReference type="ARBA" id="ARBA00023157"/>
    </source>
</evidence>
<evidence type="ECO:0000256" key="14">
    <source>
        <dbReference type="ARBA" id="ARBA00023170"/>
    </source>
</evidence>
<evidence type="ECO:0000256" key="11">
    <source>
        <dbReference type="ARBA" id="ARBA00022989"/>
    </source>
</evidence>
<feature type="binding site" evidence="18">
    <location>
        <position position="525"/>
    </location>
    <ligand>
        <name>ATP</name>
        <dbReference type="ChEBI" id="CHEBI:30616"/>
    </ligand>
</feature>
<dbReference type="FunFam" id="1.10.510.10:FF:001023">
    <property type="entry name" value="Os07g0541700 protein"/>
    <property type="match status" value="1"/>
</dbReference>
<dbReference type="InterPro" id="IPR051343">
    <property type="entry name" value="G-type_lectin_kinases/EP1-like"/>
</dbReference>
<organism evidence="22 23">
    <name type="scientific">Populus tomentosa</name>
    <name type="common">Chinese white poplar</name>
    <dbReference type="NCBI Taxonomy" id="118781"/>
    <lineage>
        <taxon>Eukaryota</taxon>
        <taxon>Viridiplantae</taxon>
        <taxon>Streptophyta</taxon>
        <taxon>Embryophyta</taxon>
        <taxon>Tracheophyta</taxon>
        <taxon>Spermatophyta</taxon>
        <taxon>Magnoliopsida</taxon>
        <taxon>eudicotyledons</taxon>
        <taxon>Gunneridae</taxon>
        <taxon>Pentapetalae</taxon>
        <taxon>rosids</taxon>
        <taxon>fabids</taxon>
        <taxon>Malpighiales</taxon>
        <taxon>Salicaceae</taxon>
        <taxon>Saliceae</taxon>
        <taxon>Populus</taxon>
    </lineage>
</organism>
<dbReference type="InterPro" id="IPR000719">
    <property type="entry name" value="Prot_kinase_dom"/>
</dbReference>
<feature type="transmembrane region" description="Helical" evidence="19">
    <location>
        <begin position="433"/>
        <end position="459"/>
    </location>
</feature>
<name>A0A8X7XUW4_POPTO</name>
<evidence type="ECO:0000256" key="1">
    <source>
        <dbReference type="ARBA" id="ARBA00004479"/>
    </source>
</evidence>
<keyword evidence="11 19" id="KW-1133">Transmembrane helix</keyword>
<evidence type="ECO:0000256" key="3">
    <source>
        <dbReference type="ARBA" id="ARBA00022527"/>
    </source>
</evidence>
<dbReference type="InterPro" id="IPR024171">
    <property type="entry name" value="SRK-like_kinase"/>
</dbReference>
<keyword evidence="15" id="KW-0325">Glycoprotein</keyword>
<evidence type="ECO:0000256" key="16">
    <source>
        <dbReference type="ARBA" id="ARBA00047899"/>
    </source>
</evidence>
<dbReference type="GO" id="GO:0005524">
    <property type="term" value="F:ATP binding"/>
    <property type="evidence" value="ECO:0007669"/>
    <property type="project" value="UniProtKB-UniRule"/>
</dbReference>
<evidence type="ECO:0000259" key="20">
    <source>
        <dbReference type="PROSITE" id="PS50011"/>
    </source>
</evidence>
<proteinExistence type="predicted"/>
<reference evidence="22" key="1">
    <citation type="journal article" date="2020" name="bioRxiv">
        <title>Hybrid origin of Populus tomentosa Carr. identified through genome sequencing and phylogenomic analysis.</title>
        <authorList>
            <person name="An X."/>
            <person name="Gao K."/>
            <person name="Chen Z."/>
            <person name="Li J."/>
            <person name="Yang X."/>
            <person name="Yang X."/>
            <person name="Zhou J."/>
            <person name="Guo T."/>
            <person name="Zhao T."/>
            <person name="Huang S."/>
            <person name="Miao D."/>
            <person name="Khan W.U."/>
            <person name="Rao P."/>
            <person name="Ye M."/>
            <person name="Lei B."/>
            <person name="Liao W."/>
            <person name="Wang J."/>
            <person name="Ji L."/>
            <person name="Li Y."/>
            <person name="Guo B."/>
            <person name="Mustafa N.S."/>
            <person name="Li S."/>
            <person name="Yun Q."/>
            <person name="Keller S.R."/>
            <person name="Mao J."/>
            <person name="Zhang R."/>
            <person name="Strauss S.H."/>
        </authorList>
    </citation>
    <scope>NUCLEOTIDE SEQUENCE</scope>
    <source>
        <strain evidence="22">GM15</strain>
        <tissue evidence="22">Leaf</tissue>
    </source>
</reference>
<dbReference type="InterPro" id="IPR017441">
    <property type="entry name" value="Protein_kinase_ATP_BS"/>
</dbReference>
<dbReference type="Proteomes" id="UP000886885">
    <property type="component" value="Chromosome 19A"/>
</dbReference>
<keyword evidence="10 18" id="KW-0067">ATP-binding</keyword>
<feature type="domain" description="Protein kinase" evidence="20">
    <location>
        <begin position="496"/>
        <end position="749"/>
    </location>
</feature>
<evidence type="ECO:0000256" key="2">
    <source>
        <dbReference type="ARBA" id="ARBA00012513"/>
    </source>
</evidence>
<evidence type="ECO:0000256" key="18">
    <source>
        <dbReference type="PROSITE-ProRule" id="PRU10141"/>
    </source>
</evidence>
<dbReference type="GO" id="GO:0048544">
    <property type="term" value="P:recognition of pollen"/>
    <property type="evidence" value="ECO:0007669"/>
    <property type="project" value="InterPro"/>
</dbReference>
<evidence type="ECO:0000256" key="7">
    <source>
        <dbReference type="ARBA" id="ARBA00022729"/>
    </source>
</evidence>
<protein>
    <recommendedName>
        <fullName evidence="2">non-specific serine/threonine protein kinase</fullName>
        <ecNumber evidence="2">2.7.11.1</ecNumber>
    </recommendedName>
</protein>
<dbReference type="Pfam" id="PF00069">
    <property type="entry name" value="Pkinase"/>
    <property type="match status" value="1"/>
</dbReference>
<dbReference type="InterPro" id="IPR001480">
    <property type="entry name" value="Bulb-type_lectin_dom"/>
</dbReference>
<evidence type="ECO:0000256" key="15">
    <source>
        <dbReference type="ARBA" id="ARBA00023180"/>
    </source>
</evidence>
<evidence type="ECO:0000256" key="19">
    <source>
        <dbReference type="SAM" id="Phobius"/>
    </source>
</evidence>
<gene>
    <name evidence="22" type="ORF">POTOM_057911</name>
</gene>
<dbReference type="GO" id="GO:0004674">
    <property type="term" value="F:protein serine/threonine kinase activity"/>
    <property type="evidence" value="ECO:0007669"/>
    <property type="project" value="UniProtKB-KW"/>
</dbReference>
<evidence type="ECO:0000256" key="10">
    <source>
        <dbReference type="ARBA" id="ARBA00022840"/>
    </source>
</evidence>
<keyword evidence="6 19" id="KW-0812">Transmembrane</keyword>
<comment type="catalytic activity">
    <reaction evidence="16">
        <text>L-threonyl-[protein] + ATP = O-phospho-L-threonyl-[protein] + ADP + H(+)</text>
        <dbReference type="Rhea" id="RHEA:46608"/>
        <dbReference type="Rhea" id="RHEA-COMP:11060"/>
        <dbReference type="Rhea" id="RHEA-COMP:11605"/>
        <dbReference type="ChEBI" id="CHEBI:15378"/>
        <dbReference type="ChEBI" id="CHEBI:30013"/>
        <dbReference type="ChEBI" id="CHEBI:30616"/>
        <dbReference type="ChEBI" id="CHEBI:61977"/>
        <dbReference type="ChEBI" id="CHEBI:456216"/>
        <dbReference type="EC" id="2.7.11.1"/>
    </reaction>
</comment>
<evidence type="ECO:0000256" key="9">
    <source>
        <dbReference type="ARBA" id="ARBA00022777"/>
    </source>
</evidence>
<dbReference type="EC" id="2.7.11.1" evidence="2"/>
<evidence type="ECO:0000256" key="4">
    <source>
        <dbReference type="ARBA" id="ARBA00022536"/>
    </source>
</evidence>
<dbReference type="PROSITE" id="PS00108">
    <property type="entry name" value="PROTEIN_KINASE_ST"/>
    <property type="match status" value="1"/>
</dbReference>
<dbReference type="PROSITE" id="PS50927">
    <property type="entry name" value="BULB_LECTIN"/>
    <property type="match status" value="1"/>
</dbReference>
<keyword evidence="4" id="KW-0245">EGF-like domain</keyword>
<dbReference type="InterPro" id="IPR008271">
    <property type="entry name" value="Ser/Thr_kinase_AS"/>
</dbReference>
<accession>A0A8X7XUW4</accession>
<evidence type="ECO:0000256" key="12">
    <source>
        <dbReference type="ARBA" id="ARBA00023136"/>
    </source>
</evidence>
<evidence type="ECO:0000256" key="8">
    <source>
        <dbReference type="ARBA" id="ARBA00022741"/>
    </source>
</evidence>
<dbReference type="OrthoDB" id="817970at2759"/>
<keyword evidence="7" id="KW-0732">Signal</keyword>
<keyword evidence="8 18" id="KW-0547">Nucleotide-binding</keyword>
<dbReference type="PANTHER" id="PTHR47976">
    <property type="entry name" value="G-TYPE LECTIN S-RECEPTOR-LIKE SERINE/THREONINE-PROTEIN KINASE SD2-5"/>
    <property type="match status" value="1"/>
</dbReference>
<keyword evidence="3" id="KW-0723">Serine/threonine-protein kinase</keyword>
<keyword evidence="12 19" id="KW-0472">Membrane</keyword>
<dbReference type="PANTHER" id="PTHR47976:SF27">
    <property type="entry name" value="RECEPTOR-LIKE SERINE_THREONINE-PROTEIN KINASE"/>
    <property type="match status" value="1"/>
</dbReference>
<keyword evidence="5" id="KW-0808">Transferase</keyword>
<dbReference type="GO" id="GO:0016020">
    <property type="term" value="C:membrane"/>
    <property type="evidence" value="ECO:0007669"/>
    <property type="project" value="UniProtKB-SubCell"/>
</dbReference>
<dbReference type="InterPro" id="IPR000858">
    <property type="entry name" value="S_locus_glycoprot_dom"/>
</dbReference>
<dbReference type="EMBL" id="JAAWWB010000037">
    <property type="protein sequence ID" value="KAG6738300.1"/>
    <property type="molecule type" value="Genomic_DNA"/>
</dbReference>